<dbReference type="InterPro" id="IPR050365">
    <property type="entry name" value="TIM50"/>
</dbReference>
<evidence type="ECO:0000256" key="12">
    <source>
        <dbReference type="RuleBase" id="RU365079"/>
    </source>
</evidence>
<comment type="similarity">
    <text evidence="2 12">Belongs to the TIM50 family.</text>
</comment>
<dbReference type="InterPro" id="IPR036412">
    <property type="entry name" value="HAD-like_sf"/>
</dbReference>
<accession>A0A674GNB6</accession>
<evidence type="ECO:0000256" key="11">
    <source>
        <dbReference type="ARBA" id="ARBA00023136"/>
    </source>
</evidence>
<evidence type="ECO:0000256" key="7">
    <source>
        <dbReference type="ARBA" id="ARBA00022946"/>
    </source>
</evidence>
<evidence type="ECO:0000313" key="16">
    <source>
        <dbReference type="Proteomes" id="UP000007754"/>
    </source>
</evidence>
<dbReference type="GO" id="GO:0005744">
    <property type="term" value="C:TIM23 mitochondrial import inner membrane translocase complex"/>
    <property type="evidence" value="ECO:0007669"/>
    <property type="project" value="UniProtKB-UniRule"/>
</dbReference>
<evidence type="ECO:0000313" key="15">
    <source>
        <dbReference type="Ensembl" id="ENSTGUP00000024378.1"/>
    </source>
</evidence>
<evidence type="ECO:0000259" key="14">
    <source>
        <dbReference type="PROSITE" id="PS50969"/>
    </source>
</evidence>
<evidence type="ECO:0000256" key="4">
    <source>
        <dbReference type="ARBA" id="ARBA00022692"/>
    </source>
</evidence>
<keyword evidence="4" id="KW-0812">Transmembrane</keyword>
<keyword evidence="9 12" id="KW-0811">Translocation</keyword>
<evidence type="ECO:0000256" key="8">
    <source>
        <dbReference type="ARBA" id="ARBA00022989"/>
    </source>
</evidence>
<dbReference type="PRINTS" id="PR01217">
    <property type="entry name" value="PRICHEXTENSN"/>
</dbReference>
<dbReference type="GO" id="GO:0015031">
    <property type="term" value="P:protein transport"/>
    <property type="evidence" value="ECO:0007669"/>
    <property type="project" value="UniProtKB-KW"/>
</dbReference>
<dbReference type="PROSITE" id="PS50969">
    <property type="entry name" value="FCP1"/>
    <property type="match status" value="1"/>
</dbReference>
<organism evidence="15 16">
    <name type="scientific">Taeniopygia guttata</name>
    <name type="common">Zebra finch</name>
    <name type="synonym">Poephila guttata</name>
    <dbReference type="NCBI Taxonomy" id="59729"/>
    <lineage>
        <taxon>Eukaryota</taxon>
        <taxon>Metazoa</taxon>
        <taxon>Chordata</taxon>
        <taxon>Craniata</taxon>
        <taxon>Vertebrata</taxon>
        <taxon>Euteleostomi</taxon>
        <taxon>Archelosauria</taxon>
        <taxon>Archosauria</taxon>
        <taxon>Dinosauria</taxon>
        <taxon>Saurischia</taxon>
        <taxon>Theropoda</taxon>
        <taxon>Coelurosauria</taxon>
        <taxon>Aves</taxon>
        <taxon>Neognathae</taxon>
        <taxon>Neoaves</taxon>
        <taxon>Telluraves</taxon>
        <taxon>Australaves</taxon>
        <taxon>Passeriformes</taxon>
        <taxon>Passeroidea</taxon>
        <taxon>Estrildidae</taxon>
        <taxon>Estrildinae</taxon>
        <taxon>Taeniopygia</taxon>
    </lineage>
</organism>
<keyword evidence="8" id="KW-1133">Transmembrane helix</keyword>
<dbReference type="FunFam" id="3.40.50.1000:FF:000019">
    <property type="entry name" value="Mitochondrial import inner membrane translocase subunit TIM50"/>
    <property type="match status" value="1"/>
</dbReference>
<dbReference type="Gene3D" id="3.40.50.1000">
    <property type="entry name" value="HAD superfamily/HAD-like"/>
    <property type="match status" value="1"/>
</dbReference>
<comment type="subunit">
    <text evidence="12">Component of the TIM23 complex.</text>
</comment>
<evidence type="ECO:0000256" key="5">
    <source>
        <dbReference type="ARBA" id="ARBA00022792"/>
    </source>
</evidence>
<name>A0A674GNB6_TAEGU</name>
<dbReference type="InParanoid" id="A0A674GNB6"/>
<evidence type="ECO:0000256" key="9">
    <source>
        <dbReference type="ARBA" id="ARBA00023010"/>
    </source>
</evidence>
<reference evidence="15" key="2">
    <citation type="submission" date="2025-09" db="UniProtKB">
        <authorList>
            <consortium name="Ensembl"/>
        </authorList>
    </citation>
    <scope>IDENTIFICATION</scope>
</reference>
<dbReference type="Ensembl" id="ENSTGUT00000034459.1">
    <property type="protein sequence ID" value="ENSTGUP00000024378.1"/>
    <property type="gene ID" value="ENSTGUG00000021178.1"/>
</dbReference>
<evidence type="ECO:0000256" key="2">
    <source>
        <dbReference type="ARBA" id="ARBA00006344"/>
    </source>
</evidence>
<dbReference type="SUPFAM" id="SSF56784">
    <property type="entry name" value="HAD-like"/>
    <property type="match status" value="1"/>
</dbReference>
<feature type="region of interest" description="Disordered" evidence="13">
    <location>
        <begin position="328"/>
        <end position="407"/>
    </location>
</feature>
<dbReference type="InterPro" id="IPR004274">
    <property type="entry name" value="FCP1_dom"/>
</dbReference>
<dbReference type="PANTHER" id="PTHR12210">
    <property type="entry name" value="DULLARD PROTEIN PHOSPHATASE"/>
    <property type="match status" value="1"/>
</dbReference>
<evidence type="ECO:0000256" key="1">
    <source>
        <dbReference type="ARBA" id="ARBA00004434"/>
    </source>
</evidence>
<keyword evidence="5" id="KW-0999">Mitochondrion inner membrane</keyword>
<dbReference type="SMART" id="SM00577">
    <property type="entry name" value="CPDc"/>
    <property type="match status" value="1"/>
</dbReference>
<keyword evidence="11" id="KW-0472">Membrane</keyword>
<dbReference type="Pfam" id="PF03031">
    <property type="entry name" value="NIF"/>
    <property type="match status" value="1"/>
</dbReference>
<dbReference type="CDD" id="cd07521">
    <property type="entry name" value="HAD_FCP1-like"/>
    <property type="match status" value="1"/>
</dbReference>
<keyword evidence="6 12" id="KW-0653">Protein transport</keyword>
<dbReference type="Proteomes" id="UP000007754">
    <property type="component" value="Unplaced"/>
</dbReference>
<keyword evidence="10 12" id="KW-0496">Mitochondrion</keyword>
<comment type="function">
    <text evidence="12">Essential component of the TIM23 complex, a complex that mediates the translocation of transit peptide-containing proteins across the mitochondrial inner membrane.</text>
</comment>
<evidence type="ECO:0000256" key="10">
    <source>
        <dbReference type="ARBA" id="ARBA00023128"/>
    </source>
</evidence>
<keyword evidence="3 12" id="KW-0813">Transport</keyword>
<feature type="compositionally biased region" description="Pro residues" evidence="13">
    <location>
        <begin position="342"/>
        <end position="362"/>
    </location>
</feature>
<keyword evidence="16" id="KW-1185">Reference proteome</keyword>
<dbReference type="InterPro" id="IPR023214">
    <property type="entry name" value="HAD_sf"/>
</dbReference>
<feature type="domain" description="FCP1 homology" evidence="14">
    <location>
        <begin position="156"/>
        <end position="301"/>
    </location>
</feature>
<proteinExistence type="inferred from homology"/>
<evidence type="ECO:0000256" key="6">
    <source>
        <dbReference type="ARBA" id="ARBA00022927"/>
    </source>
</evidence>
<evidence type="ECO:0000256" key="3">
    <source>
        <dbReference type="ARBA" id="ARBA00022448"/>
    </source>
</evidence>
<dbReference type="GeneTree" id="ENSGT01040000240503"/>
<feature type="compositionally biased region" description="Polar residues" evidence="13">
    <location>
        <begin position="363"/>
        <end position="407"/>
    </location>
</feature>
<protein>
    <recommendedName>
        <fullName evidence="12">Mitochondrial import inner membrane translocase subunit TIM50</fullName>
    </recommendedName>
</protein>
<comment type="subcellular location">
    <subcellularLocation>
        <location evidence="1 12">Mitochondrion inner membrane</location>
        <topology evidence="1 12">Single-pass membrane protein</topology>
    </subcellularLocation>
</comment>
<reference evidence="15" key="1">
    <citation type="submission" date="2025-08" db="UniProtKB">
        <authorList>
            <consortium name="Ensembl"/>
        </authorList>
    </citation>
    <scope>IDENTIFICATION</scope>
</reference>
<keyword evidence="7 12" id="KW-0809">Transit peptide</keyword>
<sequence>MGRGGTLSPPGGSLSPFGGPCPLWGVPVPSGGVPVLFWGSLSLPGGVPVPFWGVPVPFCGSLSPLGESLSPFWGSLSLPGGVPVPFLGVPVPSGGSLSPFWGSLSPLGTRGSHGGPADPVGIRHLRRTFKYFKDYRQMIIEPTSARLLPDPLREPYYQPPYTLVLELTGVLLHPEWSLVTGWRFKKRPGIEHLLQQLAPLYEIVIFTSETGMTAFPLIDSIDPHGFVSYRLFRDATRYMDGHHVKVGAPASPPPAPGPRFGAEFPDLGCPTPAGYLVPEPGPGAGGGGGLAPGLVPAAAVQRTGAAALGRRLRGQGALRPGCLPQEWVKRPKIHPNPLKIHPNPPRIHPNPPRIHQNPPKPTQNPSKPTQNSPKSTQTHPKSMQTHPESIQTHPEITQNPSKSTQTHPEITKIYLIPIPTPKPSPPNPQTRLFHPKPRVFHPKPPKSTFFTPNPQTPRFSPRNAAAAIALSGVEDVRAVLQNYSLEDDPLAAFQRRRTRLEEVGTAGGTWAQLGYTWDTPGHTWGHLGDTWGHTWAHRGAPGGTWAHLGALGRHLGTPV</sequence>
<evidence type="ECO:0000256" key="13">
    <source>
        <dbReference type="SAM" id="MobiDB-lite"/>
    </source>
</evidence>
<dbReference type="AlphaFoldDB" id="A0A674GNB6"/>